<reference evidence="3" key="1">
    <citation type="journal article" date="2018" name="PLoS ONE">
        <title>Chinook salmon (Oncorhynchus tshawytscha) genome and transcriptome.</title>
        <authorList>
            <person name="Christensen K.A."/>
            <person name="Leong J.S."/>
            <person name="Sakhrani D."/>
            <person name="Biagi C.A."/>
            <person name="Minkley D.R."/>
            <person name="Withler R.E."/>
            <person name="Rondeau E.B."/>
            <person name="Koop B.F."/>
            <person name="Devlin R.H."/>
        </authorList>
    </citation>
    <scope>NUCLEOTIDE SEQUENCE [LARGE SCALE GENOMIC DNA]</scope>
</reference>
<evidence type="ECO:0008006" key="4">
    <source>
        <dbReference type="Google" id="ProtNLM"/>
    </source>
</evidence>
<dbReference type="InterPro" id="IPR037055">
    <property type="entry name" value="MHC_I-like_Ag-recog_sf"/>
</dbReference>
<evidence type="ECO:0000313" key="2">
    <source>
        <dbReference type="Ensembl" id="ENSOTSP00005128798.1"/>
    </source>
</evidence>
<evidence type="ECO:0000256" key="1">
    <source>
        <dbReference type="ARBA" id="ARBA00023180"/>
    </source>
</evidence>
<dbReference type="SUPFAM" id="SSF54452">
    <property type="entry name" value="MHC antigen-recognition domain"/>
    <property type="match status" value="1"/>
</dbReference>
<organism evidence="2 3">
    <name type="scientific">Oncorhynchus tshawytscha</name>
    <name type="common">Chinook salmon</name>
    <name type="synonym">Salmo tshawytscha</name>
    <dbReference type="NCBI Taxonomy" id="74940"/>
    <lineage>
        <taxon>Eukaryota</taxon>
        <taxon>Metazoa</taxon>
        <taxon>Chordata</taxon>
        <taxon>Craniata</taxon>
        <taxon>Vertebrata</taxon>
        <taxon>Euteleostomi</taxon>
        <taxon>Actinopterygii</taxon>
        <taxon>Neopterygii</taxon>
        <taxon>Teleostei</taxon>
        <taxon>Protacanthopterygii</taxon>
        <taxon>Salmoniformes</taxon>
        <taxon>Salmonidae</taxon>
        <taxon>Salmoninae</taxon>
        <taxon>Oncorhynchus</taxon>
    </lineage>
</organism>
<accession>A0AAZ3QJP7</accession>
<dbReference type="Ensembl" id="ENSOTST00005185504.1">
    <property type="protein sequence ID" value="ENSOTSP00005128798.1"/>
    <property type="gene ID" value="ENSOTSG00005073270.1"/>
</dbReference>
<dbReference type="AlphaFoldDB" id="A0AAZ3QJP7"/>
<reference evidence="2" key="2">
    <citation type="submission" date="2025-08" db="UniProtKB">
        <authorList>
            <consortium name="Ensembl"/>
        </authorList>
    </citation>
    <scope>IDENTIFICATION</scope>
</reference>
<sequence>SDDKTIYDYYDSVSKKKIPKQDWMREKLPSKEQFKVNVDILVESMRHNNTGDGPHLHLNKSMTKYLLNAHMNV</sequence>
<dbReference type="Proteomes" id="UP000694402">
    <property type="component" value="Unassembled WGS sequence"/>
</dbReference>
<keyword evidence="1" id="KW-0325">Glycoprotein</keyword>
<protein>
    <recommendedName>
        <fullName evidence="4">MHC class I alpha 1 antigen</fullName>
    </recommendedName>
</protein>
<dbReference type="InterPro" id="IPR011162">
    <property type="entry name" value="MHC_I/II-like_Ag-recog"/>
</dbReference>
<keyword evidence="3" id="KW-1185">Reference proteome</keyword>
<name>A0AAZ3QJP7_ONCTS</name>
<proteinExistence type="predicted"/>
<reference evidence="2" key="3">
    <citation type="submission" date="2025-09" db="UniProtKB">
        <authorList>
            <consortium name="Ensembl"/>
        </authorList>
    </citation>
    <scope>IDENTIFICATION</scope>
</reference>
<dbReference type="Gene3D" id="3.30.500.10">
    <property type="entry name" value="MHC class I-like antigen recognition-like"/>
    <property type="match status" value="1"/>
</dbReference>
<evidence type="ECO:0000313" key="3">
    <source>
        <dbReference type="Proteomes" id="UP000694402"/>
    </source>
</evidence>